<dbReference type="GO" id="GO:0008168">
    <property type="term" value="F:methyltransferase activity"/>
    <property type="evidence" value="ECO:0007669"/>
    <property type="project" value="UniProtKB-KW"/>
</dbReference>
<organism evidence="2 3">
    <name type="scientific">Qipengyuania nanhaisediminis</name>
    <dbReference type="NCBI Taxonomy" id="604088"/>
    <lineage>
        <taxon>Bacteria</taxon>
        <taxon>Pseudomonadati</taxon>
        <taxon>Pseudomonadota</taxon>
        <taxon>Alphaproteobacteria</taxon>
        <taxon>Sphingomonadales</taxon>
        <taxon>Erythrobacteraceae</taxon>
        <taxon>Qipengyuania</taxon>
    </lineage>
</organism>
<evidence type="ECO:0000313" key="2">
    <source>
        <dbReference type="EMBL" id="SFO83058.1"/>
    </source>
</evidence>
<protein>
    <submittedName>
        <fullName evidence="2">Predicted methyltransferase</fullName>
    </submittedName>
</protein>
<feature type="signal peptide" evidence="1">
    <location>
        <begin position="1"/>
        <end position="22"/>
    </location>
</feature>
<keyword evidence="3" id="KW-1185">Reference proteome</keyword>
<dbReference type="EMBL" id="FOWZ01000001">
    <property type="protein sequence ID" value="SFO83058.1"/>
    <property type="molecule type" value="Genomic_DNA"/>
</dbReference>
<dbReference type="GO" id="GO:0032259">
    <property type="term" value="P:methylation"/>
    <property type="evidence" value="ECO:0007669"/>
    <property type="project" value="UniProtKB-KW"/>
</dbReference>
<evidence type="ECO:0000256" key="1">
    <source>
        <dbReference type="SAM" id="SignalP"/>
    </source>
</evidence>
<reference evidence="3" key="1">
    <citation type="submission" date="2016-10" db="EMBL/GenBank/DDBJ databases">
        <authorList>
            <person name="Varghese N."/>
            <person name="Submissions S."/>
        </authorList>
    </citation>
    <scope>NUCLEOTIDE SEQUENCE [LARGE SCALE GENOMIC DNA]</scope>
    <source>
        <strain evidence="3">CGMCC 1.7715</strain>
    </source>
</reference>
<keyword evidence="2" id="KW-0808">Transferase</keyword>
<dbReference type="InterPro" id="IPR029063">
    <property type="entry name" value="SAM-dependent_MTases_sf"/>
</dbReference>
<dbReference type="Proteomes" id="UP000199331">
    <property type="component" value="Unassembled WGS sequence"/>
</dbReference>
<dbReference type="AlphaFoldDB" id="A0A1I5KDJ2"/>
<proteinExistence type="predicted"/>
<keyword evidence="2" id="KW-0489">Methyltransferase</keyword>
<sequence length="300" mass="32465">MRTLLAAAAAATTLAIAAPAIADGHGKGEHKGHHAGHDMAEHVKDTATFMKHHGEALSGAIQHPTRAEDSQRDAYRHPAETLAFFHVGPHMKVGEYAPGGGWYSRLLGHYLGGEGELVGLYANPLNATSDAERQDRIRAAAAAFGEEVAGYTGLSADNFSGMTLETIPDDQKGTFDRILVIRSLHGITRAGIADTEIRAMRELLKDNGYLGVVQHRAKADAPWSYANGTKGYLRQQDVVDFMRLNGFDLVASSEINANPMDTADHEGGVWEMPPVQSTKRADLADKGESDRMTLLFKKRP</sequence>
<dbReference type="InterPro" id="IPR016980">
    <property type="entry name" value="S-AdoMet-dep_MeTrfase_Alr7345"/>
</dbReference>
<dbReference type="Gene3D" id="3.40.50.150">
    <property type="entry name" value="Vaccinia Virus protein VP39"/>
    <property type="match status" value="1"/>
</dbReference>
<evidence type="ECO:0000313" key="3">
    <source>
        <dbReference type="Proteomes" id="UP000199331"/>
    </source>
</evidence>
<dbReference type="PIRSF" id="PIRSF031679">
    <property type="entry name" value="Mtase_Alr7345_prd"/>
    <property type="match status" value="1"/>
</dbReference>
<feature type="chain" id="PRO_5011476422" evidence="1">
    <location>
        <begin position="23"/>
        <end position="300"/>
    </location>
</feature>
<gene>
    <name evidence="2" type="ORF">SAMN04488060_0118</name>
</gene>
<dbReference type="SUPFAM" id="SSF53335">
    <property type="entry name" value="S-adenosyl-L-methionine-dependent methyltransferases"/>
    <property type="match status" value="1"/>
</dbReference>
<dbReference type="OrthoDB" id="9801692at2"/>
<dbReference type="STRING" id="604088.SAMN04488060_0118"/>
<name>A0A1I5KDJ2_9SPHN</name>
<keyword evidence="1" id="KW-0732">Signal</keyword>
<accession>A0A1I5KDJ2</accession>